<dbReference type="InterPro" id="IPR003439">
    <property type="entry name" value="ABC_transporter-like_ATP-bd"/>
</dbReference>
<evidence type="ECO:0000256" key="1">
    <source>
        <dbReference type="ARBA" id="ARBA00004651"/>
    </source>
</evidence>
<feature type="transmembrane region" description="Helical" evidence="9">
    <location>
        <begin position="141"/>
        <end position="160"/>
    </location>
</feature>
<evidence type="ECO:0000256" key="4">
    <source>
        <dbReference type="ARBA" id="ARBA00022692"/>
    </source>
</evidence>
<comment type="subcellular location">
    <subcellularLocation>
        <location evidence="1">Cell membrane</location>
        <topology evidence="1">Multi-pass membrane protein</topology>
    </subcellularLocation>
</comment>
<evidence type="ECO:0000256" key="7">
    <source>
        <dbReference type="ARBA" id="ARBA00022989"/>
    </source>
</evidence>
<proteinExistence type="predicted"/>
<protein>
    <submittedName>
        <fullName evidence="12">ATP-binding cassette, subfamily B</fullName>
    </submittedName>
</protein>
<dbReference type="InterPro" id="IPR017871">
    <property type="entry name" value="ABC_transporter-like_CS"/>
</dbReference>
<dbReference type="PROSITE" id="PS50893">
    <property type="entry name" value="ABC_TRANSPORTER_2"/>
    <property type="match status" value="1"/>
</dbReference>
<feature type="transmembrane region" description="Helical" evidence="9">
    <location>
        <begin position="62"/>
        <end position="83"/>
    </location>
</feature>
<dbReference type="GO" id="GO:0016887">
    <property type="term" value="F:ATP hydrolysis activity"/>
    <property type="evidence" value="ECO:0007669"/>
    <property type="project" value="InterPro"/>
</dbReference>
<sequence>MKHLAHVNKYFYKYRKQLFWGVLITIIARLFSLVMPKGVQYAFKTIENYINHPNPDQPLGRSLLFCALIIIGSALLSGFFTFWMRQLIINVSRYIEYDMKNEIYQKYQILSQRFYKQNRTGDLMNRISEDVGKVRMYTGPALMYSVQTATLFLCSIPLMFYTSPTLATYALLPLPILAVLIYFISRKINKKTLEVQQFLSEISSFSQEVFSGIHTIKAYALEQEAQKNVEALSQEGRKKNLSLLRIQACFFPIMLLLIGISIIFVIFIGGRLYINGQIDSIGVITEFSIYVMMLTWPVATVGWVSNIVQQAEASQGRINEFLHETPDIENTNPSPTPIEGDIRFEHVTFTYPDTQVTALKDISFHIPKGKSIAIIGRTGSGKSTILDLITRMYDVQQGEVLIDGRDIKSLNLNDLRKSISVIPQDSFLFSDTIENNIKFGKSEASDLEVIQVAKLAQVHDNIMDFKDKYNTMLGERGISLSGGQRQRVSIARALLKQAQIYLFDDCLSAVDTDTEEKILHNLSQTAQNTTRIIVSHRVSVARNADYILFLDQGHLIGAGTHTDLYAQNEAYRNYYDTQIIK</sequence>
<dbReference type="SUPFAM" id="SSF90123">
    <property type="entry name" value="ABC transporter transmembrane region"/>
    <property type="match status" value="1"/>
</dbReference>
<dbReference type="SUPFAM" id="SSF52540">
    <property type="entry name" value="P-loop containing nucleoside triphosphate hydrolases"/>
    <property type="match status" value="1"/>
</dbReference>
<dbReference type="PANTHER" id="PTHR24221:SF654">
    <property type="entry name" value="ATP-BINDING CASSETTE SUB-FAMILY B MEMBER 6"/>
    <property type="match status" value="1"/>
</dbReference>
<evidence type="ECO:0000259" key="11">
    <source>
        <dbReference type="PROSITE" id="PS50929"/>
    </source>
</evidence>
<dbReference type="InterPro" id="IPR003593">
    <property type="entry name" value="AAA+_ATPase"/>
</dbReference>
<keyword evidence="4 9" id="KW-0812">Transmembrane</keyword>
<dbReference type="Gene3D" id="1.20.1560.10">
    <property type="entry name" value="ABC transporter type 1, transmembrane domain"/>
    <property type="match status" value="1"/>
</dbReference>
<feature type="domain" description="ABC transporter" evidence="10">
    <location>
        <begin position="342"/>
        <end position="577"/>
    </location>
</feature>
<dbReference type="GO" id="GO:0140359">
    <property type="term" value="F:ABC-type transporter activity"/>
    <property type="evidence" value="ECO:0007669"/>
    <property type="project" value="InterPro"/>
</dbReference>
<dbReference type="EMBL" id="FNND01000001">
    <property type="protein sequence ID" value="SDW03228.1"/>
    <property type="molecule type" value="Genomic_DNA"/>
</dbReference>
<dbReference type="PROSITE" id="PS50929">
    <property type="entry name" value="ABC_TM1F"/>
    <property type="match status" value="1"/>
</dbReference>
<dbReference type="PANTHER" id="PTHR24221">
    <property type="entry name" value="ATP-BINDING CASSETTE SUB-FAMILY B"/>
    <property type="match status" value="1"/>
</dbReference>
<feature type="domain" description="ABC transmembrane type-1" evidence="11">
    <location>
        <begin position="19"/>
        <end position="310"/>
    </location>
</feature>
<evidence type="ECO:0000256" key="5">
    <source>
        <dbReference type="ARBA" id="ARBA00022741"/>
    </source>
</evidence>
<dbReference type="FunFam" id="3.40.50.300:FF:000221">
    <property type="entry name" value="Multidrug ABC transporter ATP-binding protein"/>
    <property type="match status" value="1"/>
</dbReference>
<dbReference type="GO" id="GO:0005886">
    <property type="term" value="C:plasma membrane"/>
    <property type="evidence" value="ECO:0007669"/>
    <property type="project" value="UniProtKB-SubCell"/>
</dbReference>
<dbReference type="GeneID" id="85018052"/>
<dbReference type="Pfam" id="PF00664">
    <property type="entry name" value="ABC_membrane"/>
    <property type="match status" value="1"/>
</dbReference>
<dbReference type="GO" id="GO:0005524">
    <property type="term" value="F:ATP binding"/>
    <property type="evidence" value="ECO:0007669"/>
    <property type="project" value="UniProtKB-KW"/>
</dbReference>
<evidence type="ECO:0000256" key="6">
    <source>
        <dbReference type="ARBA" id="ARBA00022840"/>
    </source>
</evidence>
<organism evidence="12 13">
    <name type="scientific">Capnocytophaga granulosa</name>
    <dbReference type="NCBI Taxonomy" id="45242"/>
    <lineage>
        <taxon>Bacteria</taxon>
        <taxon>Pseudomonadati</taxon>
        <taxon>Bacteroidota</taxon>
        <taxon>Flavobacteriia</taxon>
        <taxon>Flavobacteriales</taxon>
        <taxon>Flavobacteriaceae</taxon>
        <taxon>Capnocytophaga</taxon>
    </lineage>
</organism>
<keyword evidence="7 9" id="KW-1133">Transmembrane helix</keyword>
<dbReference type="AlphaFoldDB" id="A0A1H2Q8X4"/>
<dbReference type="Proteomes" id="UP000182771">
    <property type="component" value="Unassembled WGS sequence"/>
</dbReference>
<dbReference type="InterPro" id="IPR011527">
    <property type="entry name" value="ABC1_TM_dom"/>
</dbReference>
<reference evidence="12 13" key="1">
    <citation type="submission" date="2016-10" db="EMBL/GenBank/DDBJ databases">
        <authorList>
            <person name="Varghese N."/>
            <person name="Submissions S."/>
        </authorList>
    </citation>
    <scope>NUCLEOTIDE SEQUENCE [LARGE SCALE GENOMIC DNA]</scope>
    <source>
        <strain evidence="12 13">DSM 11449</strain>
    </source>
</reference>
<dbReference type="SMART" id="SM00382">
    <property type="entry name" value="AAA"/>
    <property type="match status" value="1"/>
</dbReference>
<dbReference type="PROSITE" id="PS00211">
    <property type="entry name" value="ABC_TRANSPORTER_1"/>
    <property type="match status" value="1"/>
</dbReference>
<feature type="transmembrane region" description="Helical" evidence="9">
    <location>
        <begin position="248"/>
        <end position="269"/>
    </location>
</feature>
<keyword evidence="13" id="KW-1185">Reference proteome</keyword>
<gene>
    <name evidence="12" type="ORF">SAMN05444420_10172</name>
</gene>
<evidence type="ECO:0000256" key="3">
    <source>
        <dbReference type="ARBA" id="ARBA00022475"/>
    </source>
</evidence>
<evidence type="ECO:0000313" key="12">
    <source>
        <dbReference type="EMBL" id="SDW03228.1"/>
    </source>
</evidence>
<dbReference type="Pfam" id="PF00005">
    <property type="entry name" value="ABC_tran"/>
    <property type="match status" value="1"/>
</dbReference>
<keyword evidence="8 9" id="KW-0472">Membrane</keyword>
<feature type="transmembrane region" description="Helical" evidence="9">
    <location>
        <begin position="18"/>
        <end position="35"/>
    </location>
</feature>
<evidence type="ECO:0000256" key="2">
    <source>
        <dbReference type="ARBA" id="ARBA00022448"/>
    </source>
</evidence>
<dbReference type="CDD" id="cd18541">
    <property type="entry name" value="ABC_6TM_TmrB_like"/>
    <property type="match status" value="1"/>
</dbReference>
<dbReference type="RefSeq" id="WP_016419397.1">
    <property type="nucleotide sequence ID" value="NZ_FNND01000001.1"/>
</dbReference>
<evidence type="ECO:0000313" key="13">
    <source>
        <dbReference type="Proteomes" id="UP000182771"/>
    </source>
</evidence>
<comment type="caution">
    <text evidence="12">The sequence shown here is derived from an EMBL/GenBank/DDBJ whole genome shotgun (WGS) entry which is preliminary data.</text>
</comment>
<dbReference type="OrthoDB" id="9780296at2"/>
<dbReference type="InterPro" id="IPR027417">
    <property type="entry name" value="P-loop_NTPase"/>
</dbReference>
<feature type="transmembrane region" description="Helical" evidence="9">
    <location>
        <begin position="166"/>
        <end position="184"/>
    </location>
</feature>
<evidence type="ECO:0000256" key="9">
    <source>
        <dbReference type="SAM" id="Phobius"/>
    </source>
</evidence>
<keyword evidence="5" id="KW-0547">Nucleotide-binding</keyword>
<evidence type="ECO:0000259" key="10">
    <source>
        <dbReference type="PROSITE" id="PS50893"/>
    </source>
</evidence>
<name>A0A1H2Q8X4_9FLAO</name>
<evidence type="ECO:0000256" key="8">
    <source>
        <dbReference type="ARBA" id="ARBA00023136"/>
    </source>
</evidence>
<dbReference type="Gene3D" id="3.40.50.300">
    <property type="entry name" value="P-loop containing nucleotide triphosphate hydrolases"/>
    <property type="match status" value="1"/>
</dbReference>
<keyword evidence="6 12" id="KW-0067">ATP-binding</keyword>
<dbReference type="InterPro" id="IPR036640">
    <property type="entry name" value="ABC1_TM_sf"/>
</dbReference>
<keyword evidence="2" id="KW-0813">Transport</keyword>
<dbReference type="InterPro" id="IPR039421">
    <property type="entry name" value="Type_1_exporter"/>
</dbReference>
<accession>A0A1H2Q8X4</accession>
<keyword evidence="3" id="KW-1003">Cell membrane</keyword>
<feature type="transmembrane region" description="Helical" evidence="9">
    <location>
        <begin position="289"/>
        <end position="308"/>
    </location>
</feature>